<dbReference type="InterPro" id="IPR034660">
    <property type="entry name" value="DinB/YfiT-like"/>
</dbReference>
<dbReference type="KEGG" id="ccl:Clocl_3531"/>
<organism evidence="1 2">
    <name type="scientific">Acetivibrio clariflavus (strain DSM 19732 / NBRC 101661 / EBR45)</name>
    <name type="common">Clostridium clariflavum</name>
    <dbReference type="NCBI Taxonomy" id="720554"/>
    <lineage>
        <taxon>Bacteria</taxon>
        <taxon>Bacillati</taxon>
        <taxon>Bacillota</taxon>
        <taxon>Clostridia</taxon>
        <taxon>Eubacteriales</taxon>
        <taxon>Oscillospiraceae</taxon>
        <taxon>Acetivibrio</taxon>
    </lineage>
</organism>
<evidence type="ECO:0008006" key="3">
    <source>
        <dbReference type="Google" id="ProtNLM"/>
    </source>
</evidence>
<proteinExistence type="predicted"/>
<gene>
    <name evidence="1" type="ordered locus">Clocl_3531</name>
</gene>
<sequence length="354" mass="40846">MNNEWSEKNKRIQILLAKEATYKDGIELLVELRREMFEQITQIANGYPAKAFYQMPFANAKGYHSKTLAYSIWHIFRIEDIVAHTLIAKDEQIIVIGEYQKKIGSPVITTGNELQGQEIAEFSKKLNIKALYEYAKEVMLSTNTLLAELQYSQMKNGFSDSDKERLAESGCVSQDENARWLIDYWCNKDIRGLIKMPFSRHWIMHIEAMRRIKNKLCKNARKGVDPVGYCGLSCNHCFLGEWCGSCRTKYNVCSFATLYEDKRCPNMVCCSEKNIDGCYECSELENCTKGFYTPDNDGSASAEAQAMFIRKYGKKAFLKVQDKLHERFDFAKTQELLGQDMYEGLKILENEYST</sequence>
<reference evidence="2" key="1">
    <citation type="submission" date="2011-12" db="EMBL/GenBank/DDBJ databases">
        <title>Complete sequence of Clostridium clariflavum DSM 19732.</title>
        <authorList>
            <consortium name="US DOE Joint Genome Institute"/>
            <person name="Lucas S."/>
            <person name="Han J."/>
            <person name="Lapidus A."/>
            <person name="Cheng J.-F."/>
            <person name="Goodwin L."/>
            <person name="Pitluck S."/>
            <person name="Peters L."/>
            <person name="Teshima H."/>
            <person name="Detter J.C."/>
            <person name="Han C."/>
            <person name="Tapia R."/>
            <person name="Land M."/>
            <person name="Hauser L."/>
            <person name="Kyrpides N."/>
            <person name="Ivanova N."/>
            <person name="Pagani I."/>
            <person name="Kitzmiller T."/>
            <person name="Lynd L."/>
            <person name="Izquierdo J."/>
            <person name="Woyke T."/>
        </authorList>
    </citation>
    <scope>NUCLEOTIDE SEQUENCE [LARGE SCALE GENOMIC DNA]</scope>
    <source>
        <strain evidence="2">DSM 19732 / NBRC 101661 / EBR45</strain>
    </source>
</reference>
<keyword evidence="2" id="KW-1185">Reference proteome</keyword>
<dbReference type="eggNOG" id="ENOG502Z92C">
    <property type="taxonomic scope" value="Bacteria"/>
</dbReference>
<evidence type="ECO:0000313" key="1">
    <source>
        <dbReference type="EMBL" id="AEV70009.1"/>
    </source>
</evidence>
<name>G8LYM1_ACECE</name>
<accession>G8LYM1</accession>
<dbReference type="STRING" id="720554.Clocl_3531"/>
<dbReference type="AlphaFoldDB" id="G8LYM1"/>
<dbReference type="HOGENOM" id="CLU_782293_0_0_9"/>
<protein>
    <recommendedName>
        <fullName evidence="3">DUF3795 domain-containing protein</fullName>
    </recommendedName>
</protein>
<dbReference type="OrthoDB" id="9778466at2"/>
<reference evidence="1 2" key="2">
    <citation type="journal article" date="2012" name="Stand. Genomic Sci.">
        <title>Complete Genome Sequence of Clostridium clariflavum DSM 19732.</title>
        <authorList>
            <person name="Izquierdo J.A."/>
            <person name="Goodwin L."/>
            <person name="Davenport K.W."/>
            <person name="Teshima H."/>
            <person name="Bruce D."/>
            <person name="Detter C."/>
            <person name="Tapia R."/>
            <person name="Han S."/>
            <person name="Land M."/>
            <person name="Hauser L."/>
            <person name="Jeffries C.D."/>
            <person name="Han J."/>
            <person name="Pitluck S."/>
            <person name="Nolan M."/>
            <person name="Chen A."/>
            <person name="Huntemann M."/>
            <person name="Mavromatis K."/>
            <person name="Mikhailova N."/>
            <person name="Liolios K."/>
            <person name="Woyke T."/>
            <person name="Lynd L.R."/>
        </authorList>
    </citation>
    <scope>NUCLEOTIDE SEQUENCE [LARGE SCALE GENOMIC DNA]</scope>
    <source>
        <strain evidence="2">DSM 19732 / NBRC 101661 / EBR45</strain>
    </source>
</reference>
<dbReference type="EMBL" id="CP003065">
    <property type="protein sequence ID" value="AEV70009.1"/>
    <property type="molecule type" value="Genomic_DNA"/>
</dbReference>
<dbReference type="Proteomes" id="UP000005435">
    <property type="component" value="Chromosome"/>
</dbReference>
<dbReference type="Gene3D" id="1.20.120.450">
    <property type="entry name" value="dinb family like domain"/>
    <property type="match status" value="1"/>
</dbReference>
<evidence type="ECO:0000313" key="2">
    <source>
        <dbReference type="Proteomes" id="UP000005435"/>
    </source>
</evidence>